<accession>G5JZ27</accession>
<dbReference type="Proteomes" id="UP000003573">
    <property type="component" value="Unassembled WGS sequence"/>
</dbReference>
<reference evidence="1 2" key="1">
    <citation type="journal article" date="2014" name="Int. J. Syst. Evol. Microbiol.">
        <title>Phylogenomics and the dynamic genome evolution of the genus Streptococcus.</title>
        <authorList>
            <consortium name="The Broad Institute Genome Sequencing Platform"/>
            <person name="Richards V.P."/>
            <person name="Palmer S.R."/>
            <person name="Pavinski Bitar P.D."/>
            <person name="Qin X."/>
            <person name="Weinstock G.M."/>
            <person name="Highlander S.K."/>
            <person name="Town C.D."/>
            <person name="Burne R.A."/>
            <person name="Stanhope M.J."/>
        </authorList>
    </citation>
    <scope>NUCLEOTIDE SEQUENCE [LARGE SCALE GENOMIC DNA]</scope>
    <source>
        <strain evidence="1 2">NCTC 11558</strain>
    </source>
</reference>
<evidence type="ECO:0000313" key="2">
    <source>
        <dbReference type="Proteomes" id="UP000003573"/>
    </source>
</evidence>
<organism evidence="1 2">
    <name type="scientific">Streptococcus macacae NCTC 11558</name>
    <dbReference type="NCBI Taxonomy" id="764298"/>
    <lineage>
        <taxon>Bacteria</taxon>
        <taxon>Bacillati</taxon>
        <taxon>Bacillota</taxon>
        <taxon>Bacilli</taxon>
        <taxon>Lactobacillales</taxon>
        <taxon>Streptococcaceae</taxon>
        <taxon>Streptococcus</taxon>
    </lineage>
</organism>
<name>G5JZ27_9STRE</name>
<keyword evidence="2" id="KW-1185">Reference proteome</keyword>
<sequence length="53" mass="5925">MLKQNSKEVIEPLIAQDACYLDSASYEISEFTANMTAENVTALKENENKGENK</sequence>
<gene>
    <name evidence="1" type="ORF">STRMA_0444</name>
</gene>
<dbReference type="STRING" id="764298.STRMA_0444"/>
<comment type="caution">
    <text evidence="1">The sequence shown here is derived from an EMBL/GenBank/DDBJ whole genome shotgun (WGS) entry which is preliminary data.</text>
</comment>
<protein>
    <submittedName>
        <fullName evidence="1">Uncharacterized protein</fullName>
    </submittedName>
</protein>
<evidence type="ECO:0000313" key="1">
    <source>
        <dbReference type="EMBL" id="EHJ53071.1"/>
    </source>
</evidence>
<dbReference type="EMBL" id="AEUW02000001">
    <property type="protein sequence ID" value="EHJ53071.1"/>
    <property type="molecule type" value="Genomic_DNA"/>
</dbReference>
<dbReference type="AlphaFoldDB" id="G5JZ27"/>
<proteinExistence type="predicted"/>